<dbReference type="SMART" id="SM00219">
    <property type="entry name" value="TyrKc"/>
    <property type="match status" value="1"/>
</dbReference>
<dbReference type="GeneID" id="136079121"/>
<dbReference type="Gene3D" id="3.30.200.20">
    <property type="entry name" value="Phosphorylase Kinase, domain 1"/>
    <property type="match status" value="1"/>
</dbReference>
<dbReference type="Gene3D" id="1.10.510.10">
    <property type="entry name" value="Transferase(Phosphotransferase) domain 1"/>
    <property type="match status" value="1"/>
</dbReference>
<keyword evidence="1" id="KW-1133">Transmembrane helix</keyword>
<dbReference type="PANTHER" id="PTHR24416:SF583">
    <property type="entry name" value="RECEPTOR PROTEIN-TYROSINE KINASE"/>
    <property type="match status" value="1"/>
</dbReference>
<dbReference type="PRINTS" id="PR00109">
    <property type="entry name" value="TYRKINASE"/>
</dbReference>
<protein>
    <submittedName>
        <fullName evidence="4">Fibroblast growth factor receptor 2-like</fullName>
    </submittedName>
</protein>
<evidence type="ECO:0000313" key="3">
    <source>
        <dbReference type="Proteomes" id="UP001652625"/>
    </source>
</evidence>
<evidence type="ECO:0000256" key="1">
    <source>
        <dbReference type="SAM" id="Phobius"/>
    </source>
</evidence>
<dbReference type="RefSeq" id="XP_065650910.1">
    <property type="nucleotide sequence ID" value="XM_065794838.1"/>
</dbReference>
<dbReference type="PROSITE" id="PS50011">
    <property type="entry name" value="PROTEIN_KINASE_DOM"/>
    <property type="match status" value="1"/>
</dbReference>
<reference evidence="4" key="1">
    <citation type="submission" date="2025-08" db="UniProtKB">
        <authorList>
            <consortium name="RefSeq"/>
        </authorList>
    </citation>
    <scope>IDENTIFICATION</scope>
</reference>
<dbReference type="PROSITE" id="PS00109">
    <property type="entry name" value="PROTEIN_KINASE_TYR"/>
    <property type="match status" value="1"/>
</dbReference>
<gene>
    <name evidence="4" type="primary">LOC136079121</name>
</gene>
<dbReference type="CDD" id="cd00192">
    <property type="entry name" value="PTKc"/>
    <property type="match status" value="1"/>
</dbReference>
<feature type="transmembrane region" description="Helical" evidence="1">
    <location>
        <begin position="51"/>
        <end position="70"/>
    </location>
</feature>
<dbReference type="InterPro" id="IPR050122">
    <property type="entry name" value="RTK"/>
</dbReference>
<dbReference type="InterPro" id="IPR020635">
    <property type="entry name" value="Tyr_kinase_cat_dom"/>
</dbReference>
<dbReference type="PANTHER" id="PTHR24416">
    <property type="entry name" value="TYROSINE-PROTEIN KINASE RECEPTOR"/>
    <property type="match status" value="1"/>
</dbReference>
<keyword evidence="1" id="KW-0812">Transmembrane</keyword>
<dbReference type="InterPro" id="IPR008266">
    <property type="entry name" value="Tyr_kinase_AS"/>
</dbReference>
<accession>A0ABM4BP61</accession>
<evidence type="ECO:0000259" key="2">
    <source>
        <dbReference type="PROSITE" id="PS50011"/>
    </source>
</evidence>
<evidence type="ECO:0000313" key="4">
    <source>
        <dbReference type="RefSeq" id="XP_065650910.1"/>
    </source>
</evidence>
<dbReference type="Proteomes" id="UP001652625">
    <property type="component" value="Chromosome 04"/>
</dbReference>
<name>A0ABM4BP61_HYDVU</name>
<dbReference type="SUPFAM" id="SSF56112">
    <property type="entry name" value="Protein kinase-like (PK-like)"/>
    <property type="match status" value="1"/>
</dbReference>
<keyword evidence="1" id="KW-0472">Membrane</keyword>
<dbReference type="InterPro" id="IPR011009">
    <property type="entry name" value="Kinase-like_dom_sf"/>
</dbReference>
<dbReference type="Pfam" id="PF07714">
    <property type="entry name" value="PK_Tyr_Ser-Thr"/>
    <property type="match status" value="1"/>
</dbReference>
<sequence length="469" mass="53702">MGELACSFDQRNNTLAGEMAGSNKKLHIRVQWKLFINPIAMQSVFEYKTKYIIIGAVLAAIMVVVAVVVWRIPNNKKKSLILENSNHFIYASSKEYYKVSPHEWKISYKNIIIVKKIGEGAFGNVFVGKINANVLAKTKYFSKSRSNSFANCQGVMKSSDADVAVKVLKDGANQSELYDFIEEINLMKETGYHKNIVSMIGFSSIKNSLCLIVEYMENGDLLQFLRNNRSKMSKKDGEPSSFIYTLEFQNDLEVKEKTKNEIQLMEFDFLTSNDLLRFAWQVASGMEYLSCLKLIHRDLAARNVLVGADKILKISDFGLTRKVNNYAYVGSKTRRLPIKWMSIEAIFDYTFTSCSDVWSYGIVLFEIVTLGGTPYPTIPNSELLTLLKSGYRMNRPENCSEQMYDVMLHCWNQDPSQRPTFTELREFFDQILSDGSFYVDMNIDEKNIYYNTDAFHSISSETKDQATKE</sequence>
<feature type="domain" description="Protein kinase" evidence="2">
    <location>
        <begin position="111"/>
        <end position="428"/>
    </location>
</feature>
<dbReference type="InterPro" id="IPR001245">
    <property type="entry name" value="Ser-Thr/Tyr_kinase_cat_dom"/>
</dbReference>
<proteinExistence type="predicted"/>
<dbReference type="InterPro" id="IPR000719">
    <property type="entry name" value="Prot_kinase_dom"/>
</dbReference>
<keyword evidence="3" id="KW-1185">Reference proteome</keyword>
<organism evidence="3 4">
    <name type="scientific">Hydra vulgaris</name>
    <name type="common">Hydra</name>
    <name type="synonym">Hydra attenuata</name>
    <dbReference type="NCBI Taxonomy" id="6087"/>
    <lineage>
        <taxon>Eukaryota</taxon>
        <taxon>Metazoa</taxon>
        <taxon>Cnidaria</taxon>
        <taxon>Hydrozoa</taxon>
        <taxon>Hydroidolina</taxon>
        <taxon>Anthoathecata</taxon>
        <taxon>Aplanulata</taxon>
        <taxon>Hydridae</taxon>
        <taxon>Hydra</taxon>
    </lineage>
</organism>